<evidence type="ECO:0000313" key="2">
    <source>
        <dbReference type="EMBL" id="CAE1302437.1"/>
    </source>
</evidence>
<reference evidence="2" key="1">
    <citation type="submission" date="2021-01" db="EMBL/GenBank/DDBJ databases">
        <authorList>
            <person name="Li R."/>
            <person name="Bekaert M."/>
        </authorList>
    </citation>
    <scope>NUCLEOTIDE SEQUENCE</scope>
    <source>
        <strain evidence="2">Farmed</strain>
    </source>
</reference>
<protein>
    <submittedName>
        <fullName evidence="2">Uncharacterized protein</fullName>
    </submittedName>
</protein>
<comment type="caution">
    <text evidence="2">The sequence shown here is derived from an EMBL/GenBank/DDBJ whole genome shotgun (WGS) entry which is preliminary data.</text>
</comment>
<keyword evidence="3" id="KW-1185">Reference proteome</keyword>
<proteinExistence type="predicted"/>
<keyword evidence="1" id="KW-1133">Transmembrane helix</keyword>
<gene>
    <name evidence="2" type="ORF">SPHA_55014</name>
</gene>
<dbReference type="AlphaFoldDB" id="A0A812DJU9"/>
<dbReference type="EMBL" id="CAHIKZ030003633">
    <property type="protein sequence ID" value="CAE1302437.1"/>
    <property type="molecule type" value="Genomic_DNA"/>
</dbReference>
<organism evidence="2 3">
    <name type="scientific">Acanthosepion pharaonis</name>
    <name type="common">Pharaoh cuttlefish</name>
    <name type="synonym">Sepia pharaonis</name>
    <dbReference type="NCBI Taxonomy" id="158019"/>
    <lineage>
        <taxon>Eukaryota</taxon>
        <taxon>Metazoa</taxon>
        <taxon>Spiralia</taxon>
        <taxon>Lophotrochozoa</taxon>
        <taxon>Mollusca</taxon>
        <taxon>Cephalopoda</taxon>
        <taxon>Coleoidea</taxon>
        <taxon>Decapodiformes</taxon>
        <taxon>Sepiida</taxon>
        <taxon>Sepiina</taxon>
        <taxon>Sepiidae</taxon>
        <taxon>Acanthosepion</taxon>
    </lineage>
</organism>
<evidence type="ECO:0000313" key="3">
    <source>
        <dbReference type="Proteomes" id="UP000597762"/>
    </source>
</evidence>
<dbReference type="Proteomes" id="UP000597762">
    <property type="component" value="Unassembled WGS sequence"/>
</dbReference>
<feature type="transmembrane region" description="Helical" evidence="1">
    <location>
        <begin position="120"/>
        <end position="144"/>
    </location>
</feature>
<keyword evidence="1" id="KW-0472">Membrane</keyword>
<feature type="transmembrane region" description="Helical" evidence="1">
    <location>
        <begin position="90"/>
        <end position="113"/>
    </location>
</feature>
<evidence type="ECO:0000256" key="1">
    <source>
        <dbReference type="SAM" id="Phobius"/>
    </source>
</evidence>
<feature type="transmembrane region" description="Helical" evidence="1">
    <location>
        <begin position="36"/>
        <end position="57"/>
    </location>
</feature>
<keyword evidence="1" id="KW-0812">Transmembrane</keyword>
<sequence>MFAEGKNVMGCIVCHSLLDRPPSPSYLLLPFSTPSFYFLLIYLTNFPLVPTSLYLSLSHTHCFLFLYLISYFSFLLTLCIFLLFFSLTFFLFSIFHCLFVFACFPLSLSLFFPVCVFLSLFFPVCVFLSLFFPVCVFLSLFFLVCVFLSLFFPICVCLLSFFLCLPLSLYLFSLLVCPSLSAFHSLSVSVYHSSCFFHFFFSFSLCFSITLIDFRPLTLHLSFCLPFSSI</sequence>
<feature type="transmembrane region" description="Helical" evidence="1">
    <location>
        <begin position="150"/>
        <end position="176"/>
    </location>
</feature>
<feature type="transmembrane region" description="Helical" evidence="1">
    <location>
        <begin position="64"/>
        <end position="84"/>
    </location>
</feature>
<name>A0A812DJU9_ACAPH</name>
<feature type="transmembrane region" description="Helical" evidence="1">
    <location>
        <begin position="188"/>
        <end position="212"/>
    </location>
</feature>
<accession>A0A812DJU9</accession>